<dbReference type="RefSeq" id="WP_003778993.1">
    <property type="nucleotide sequence ID" value="NZ_CP094241.1"/>
</dbReference>
<name>A0AA36UJ95_9NEIS</name>
<sequence>MAYIFIFLVGCFIFILIARRVRPAPEIIWENEPLICISLGNLLDNERIYFGKNEIFICEGSEIKARHPLQDLIYLSRTMMALFGTHVWRLEFRADGSQVAYHFYPKADGFAIFYKQLVQNHPRTIMDCWSEWRR</sequence>
<dbReference type="Proteomes" id="UP000829455">
    <property type="component" value="Chromosome"/>
</dbReference>
<dbReference type="EMBL" id="CP094241">
    <property type="protein sequence ID" value="UNV83931.1"/>
    <property type="molecule type" value="Genomic_DNA"/>
</dbReference>
<reference evidence="1 3" key="1">
    <citation type="submission" date="2011-05" db="EMBL/GenBank/DDBJ databases">
        <authorList>
            <person name="Muzny D."/>
            <person name="Qin X."/>
            <person name="Deng J."/>
            <person name="Jiang H."/>
            <person name="Liu Y."/>
            <person name="Qu J."/>
            <person name="Song X.-Z."/>
            <person name="Zhang L."/>
            <person name="Thornton R."/>
            <person name="Coyle M."/>
            <person name="Francisco L."/>
            <person name="Jackson L."/>
            <person name="Javaid M."/>
            <person name="Korchina V."/>
            <person name="Kovar C."/>
            <person name="Mata R."/>
            <person name="Mathew T."/>
            <person name="Ngo R."/>
            <person name="Nguyen L."/>
            <person name="Nguyen N."/>
            <person name="Okwuonu G."/>
            <person name="Ongeri F."/>
            <person name="Pham C."/>
            <person name="Simmons D."/>
            <person name="Wilczek-Boney K."/>
            <person name="Hale W."/>
            <person name="Jakkamsetti A."/>
            <person name="Pham P."/>
            <person name="Ruth R."/>
            <person name="San Lucas F."/>
            <person name="Warren J."/>
            <person name="Zhang J."/>
            <person name="Zhao Z."/>
            <person name="Zhou C."/>
            <person name="Zhu D."/>
            <person name="Lee S."/>
            <person name="Bess C."/>
            <person name="Blankenburg K."/>
            <person name="Forbes L."/>
            <person name="Fu Q."/>
            <person name="Gubbala S."/>
            <person name="Hirani K."/>
            <person name="Jayaseelan J.C."/>
            <person name="Lara F."/>
            <person name="Munidasa M."/>
            <person name="Palculict T."/>
            <person name="Patil S."/>
            <person name="Pu L.-L."/>
            <person name="Saada N."/>
            <person name="Tang L."/>
            <person name="Weissenberger G."/>
            <person name="Zhu Y."/>
            <person name="Hemphill L."/>
            <person name="Shang Y."/>
            <person name="Youmans B."/>
            <person name="Ayvaz T."/>
            <person name="Ross M."/>
            <person name="Santibanez J."/>
            <person name="Aqrawi P."/>
            <person name="Gross S."/>
            <person name="Joshi V."/>
            <person name="Fowler G."/>
            <person name="Nazareth L."/>
            <person name="Reid J."/>
            <person name="Worley K."/>
            <person name="Petrosino J."/>
            <person name="Highlander S."/>
            <person name="Gibbs R."/>
        </authorList>
    </citation>
    <scope>NUCLEOTIDE SEQUENCE [LARGE SCALE GENOMIC DNA]</scope>
    <source>
        <strain evidence="1 3">ATCC 33926</strain>
    </source>
</reference>
<dbReference type="AlphaFoldDB" id="A0AA36UJ95"/>
<dbReference type="EMBL" id="AFQE01000094">
    <property type="protein sequence ID" value="EGQ76407.1"/>
    <property type="molecule type" value="Genomic_DNA"/>
</dbReference>
<dbReference type="Proteomes" id="UP000004982">
    <property type="component" value="Unassembled WGS sequence"/>
</dbReference>
<gene>
    <name evidence="1" type="ORF">HMPREF9418_1936</name>
    <name evidence="2" type="ORF">MON40_07775</name>
</gene>
<protein>
    <submittedName>
        <fullName evidence="1">Uncharacterized protein</fullName>
    </submittedName>
</protein>
<accession>A0AA36UJ95</accession>
<keyword evidence="4" id="KW-1185">Reference proteome</keyword>
<evidence type="ECO:0000313" key="4">
    <source>
        <dbReference type="Proteomes" id="UP000829455"/>
    </source>
</evidence>
<evidence type="ECO:0000313" key="3">
    <source>
        <dbReference type="Proteomes" id="UP000004982"/>
    </source>
</evidence>
<reference evidence="2 4" key="2">
    <citation type="submission" date="2022-03" db="EMBL/GenBank/DDBJ databases">
        <title>Genome sequencing of Neisseria macacae.</title>
        <authorList>
            <person name="Baek M.-G."/>
        </authorList>
    </citation>
    <scope>NUCLEOTIDE SEQUENCE [LARGE SCALE GENOMIC DNA]</scope>
    <source>
        <strain evidence="2 4">ATCC 33926</strain>
    </source>
</reference>
<evidence type="ECO:0000313" key="1">
    <source>
        <dbReference type="EMBL" id="EGQ76407.1"/>
    </source>
</evidence>
<proteinExistence type="predicted"/>
<evidence type="ECO:0000313" key="2">
    <source>
        <dbReference type="EMBL" id="UNV83931.1"/>
    </source>
</evidence>
<organism evidence="1 3">
    <name type="scientific">Neisseria macacae ATCC 33926</name>
    <dbReference type="NCBI Taxonomy" id="997348"/>
    <lineage>
        <taxon>Bacteria</taxon>
        <taxon>Pseudomonadati</taxon>
        <taxon>Pseudomonadota</taxon>
        <taxon>Betaproteobacteria</taxon>
        <taxon>Neisseriales</taxon>
        <taxon>Neisseriaceae</taxon>
        <taxon>Neisseria</taxon>
    </lineage>
</organism>